<dbReference type="GO" id="GO:0005524">
    <property type="term" value="F:ATP binding"/>
    <property type="evidence" value="ECO:0007669"/>
    <property type="project" value="UniProtKB-KW"/>
</dbReference>
<evidence type="ECO:0000256" key="10">
    <source>
        <dbReference type="ARBA" id="ARBA00023136"/>
    </source>
</evidence>
<feature type="transmembrane region" description="Helical" evidence="13">
    <location>
        <begin position="75"/>
        <end position="99"/>
    </location>
</feature>
<keyword evidence="6" id="KW-0547">Nucleotide-binding</keyword>
<dbReference type="CDD" id="cd18578">
    <property type="entry name" value="ABC_6TM_Pgp_ABCB1_D2_like"/>
    <property type="match status" value="1"/>
</dbReference>
<feature type="transmembrane region" description="Helical" evidence="13">
    <location>
        <begin position="292"/>
        <end position="310"/>
    </location>
</feature>
<keyword evidence="8" id="KW-1278">Translocase</keyword>
<organism evidence="16 17">
    <name type="scientific">Panicum virgatum</name>
    <name type="common">Blackwell switchgrass</name>
    <dbReference type="NCBI Taxonomy" id="38727"/>
    <lineage>
        <taxon>Eukaryota</taxon>
        <taxon>Viridiplantae</taxon>
        <taxon>Streptophyta</taxon>
        <taxon>Embryophyta</taxon>
        <taxon>Tracheophyta</taxon>
        <taxon>Spermatophyta</taxon>
        <taxon>Magnoliopsida</taxon>
        <taxon>Liliopsida</taxon>
        <taxon>Poales</taxon>
        <taxon>Poaceae</taxon>
        <taxon>PACMAD clade</taxon>
        <taxon>Panicoideae</taxon>
        <taxon>Panicodae</taxon>
        <taxon>Paniceae</taxon>
        <taxon>Panicinae</taxon>
        <taxon>Panicum</taxon>
        <taxon>Panicum sect. Hiantes</taxon>
    </lineage>
</organism>
<dbReference type="PANTHER" id="PTHR43394">
    <property type="entry name" value="ATP-DEPENDENT PERMEASE MDL1, MITOCHONDRIAL"/>
    <property type="match status" value="1"/>
</dbReference>
<dbReference type="FunFam" id="3.40.50.300:FF:000479">
    <property type="entry name" value="Multidrug resistance protein 1A"/>
    <property type="match status" value="1"/>
</dbReference>
<dbReference type="SUPFAM" id="SSF90123">
    <property type="entry name" value="ABC transporter transmembrane region"/>
    <property type="match status" value="2"/>
</dbReference>
<dbReference type="CDD" id="cd18577">
    <property type="entry name" value="ABC_6TM_Pgp_ABCB1_D1_like"/>
    <property type="match status" value="1"/>
</dbReference>
<evidence type="ECO:0000256" key="9">
    <source>
        <dbReference type="ARBA" id="ARBA00022989"/>
    </source>
</evidence>
<evidence type="ECO:0000256" key="4">
    <source>
        <dbReference type="ARBA" id="ARBA00022692"/>
    </source>
</evidence>
<keyword evidence="11" id="KW-0325">Glycoprotein</keyword>
<dbReference type="PROSITE" id="PS00211">
    <property type="entry name" value="ABC_TRANSPORTER_1"/>
    <property type="match status" value="2"/>
</dbReference>
<dbReference type="InterPro" id="IPR003593">
    <property type="entry name" value="AAA+_ATPase"/>
</dbReference>
<gene>
    <name evidence="16" type="ORF">PVAP13_7KG147400</name>
</gene>
<feature type="transmembrane region" description="Helical" evidence="13">
    <location>
        <begin position="671"/>
        <end position="695"/>
    </location>
</feature>
<feature type="domain" description="ABC transmembrane type-1" evidence="15">
    <location>
        <begin position="675"/>
        <end position="961"/>
    </location>
</feature>
<dbReference type="InterPro" id="IPR027417">
    <property type="entry name" value="P-loop_NTPase"/>
</dbReference>
<keyword evidence="9 13" id="KW-1133">Transmembrane helix</keyword>
<dbReference type="Pfam" id="PF00005">
    <property type="entry name" value="ABC_tran"/>
    <property type="match status" value="2"/>
</dbReference>
<comment type="subcellular location">
    <subcellularLocation>
        <location evidence="1">Cell membrane</location>
        <topology evidence="1">Multi-pass membrane protein</topology>
    </subcellularLocation>
</comment>
<dbReference type="SMART" id="SM00382">
    <property type="entry name" value="AAA"/>
    <property type="match status" value="2"/>
</dbReference>
<dbReference type="CDD" id="cd03249">
    <property type="entry name" value="ABC_MTABC3_MDL1_MDL2"/>
    <property type="match status" value="1"/>
</dbReference>
<evidence type="ECO:0000259" key="14">
    <source>
        <dbReference type="PROSITE" id="PS50893"/>
    </source>
</evidence>
<name>A0A8T0QAQ6_PANVG</name>
<comment type="similarity">
    <text evidence="2">Belongs to the ABC transporter superfamily. ABCB family. Multidrug resistance exporter (TC 3.A.1.201) subfamily.</text>
</comment>
<dbReference type="InterPro" id="IPR039421">
    <property type="entry name" value="Type_1_exporter"/>
</dbReference>
<feature type="domain" description="ABC transporter" evidence="14">
    <location>
        <begin position="999"/>
        <end position="1241"/>
    </location>
</feature>
<feature type="domain" description="ABC transmembrane type-1" evidence="15">
    <location>
        <begin position="33"/>
        <end position="321"/>
    </location>
</feature>
<dbReference type="Gene3D" id="3.40.50.300">
    <property type="entry name" value="P-loop containing nucleotide triphosphate hydrolases"/>
    <property type="match status" value="2"/>
</dbReference>
<dbReference type="Pfam" id="PF00664">
    <property type="entry name" value="ABC_membrane"/>
    <property type="match status" value="2"/>
</dbReference>
<dbReference type="GO" id="GO:0090374">
    <property type="term" value="P:oligopeptide export from mitochondrion"/>
    <property type="evidence" value="ECO:0007669"/>
    <property type="project" value="TreeGrafter"/>
</dbReference>
<evidence type="ECO:0000256" key="8">
    <source>
        <dbReference type="ARBA" id="ARBA00022967"/>
    </source>
</evidence>
<evidence type="ECO:0000256" key="5">
    <source>
        <dbReference type="ARBA" id="ARBA00022737"/>
    </source>
</evidence>
<reference evidence="16" key="1">
    <citation type="submission" date="2020-05" db="EMBL/GenBank/DDBJ databases">
        <title>WGS assembly of Panicum virgatum.</title>
        <authorList>
            <person name="Lovell J.T."/>
            <person name="Jenkins J."/>
            <person name="Shu S."/>
            <person name="Juenger T.E."/>
            <person name="Schmutz J."/>
        </authorList>
    </citation>
    <scope>NUCLEOTIDE SEQUENCE</scope>
    <source>
        <strain evidence="16">AP13</strain>
    </source>
</reference>
<keyword evidence="17" id="KW-1185">Reference proteome</keyword>
<dbReference type="EMBL" id="CM029049">
    <property type="protein sequence ID" value="KAG2572107.1"/>
    <property type="molecule type" value="Genomic_DNA"/>
</dbReference>
<keyword evidence="7" id="KW-0067">ATP-binding</keyword>
<evidence type="ECO:0000256" key="7">
    <source>
        <dbReference type="ARBA" id="ARBA00022840"/>
    </source>
</evidence>
<feature type="transmembrane region" description="Helical" evidence="13">
    <location>
        <begin position="177"/>
        <end position="196"/>
    </location>
</feature>
<keyword evidence="3" id="KW-0813">Transport</keyword>
<dbReference type="InterPro" id="IPR036640">
    <property type="entry name" value="ABC1_TM_sf"/>
</dbReference>
<evidence type="ECO:0000256" key="3">
    <source>
        <dbReference type="ARBA" id="ARBA00022448"/>
    </source>
</evidence>
<dbReference type="GO" id="GO:0005886">
    <property type="term" value="C:plasma membrane"/>
    <property type="evidence" value="ECO:0007669"/>
    <property type="project" value="UniProtKB-SubCell"/>
</dbReference>
<evidence type="ECO:0000259" key="15">
    <source>
        <dbReference type="PROSITE" id="PS50929"/>
    </source>
</evidence>
<evidence type="ECO:0000256" key="1">
    <source>
        <dbReference type="ARBA" id="ARBA00004651"/>
    </source>
</evidence>
<dbReference type="InterPro" id="IPR003439">
    <property type="entry name" value="ABC_transporter-like_ATP-bd"/>
</dbReference>
<evidence type="ECO:0000256" key="2">
    <source>
        <dbReference type="ARBA" id="ARBA00007577"/>
    </source>
</evidence>
<evidence type="ECO:0000256" key="12">
    <source>
        <dbReference type="SAM" id="MobiDB-lite"/>
    </source>
</evidence>
<feature type="transmembrane region" description="Helical" evidence="13">
    <location>
        <begin position="257"/>
        <end position="280"/>
    </location>
</feature>
<evidence type="ECO:0000256" key="13">
    <source>
        <dbReference type="SAM" id="Phobius"/>
    </source>
</evidence>
<dbReference type="Proteomes" id="UP000823388">
    <property type="component" value="Chromosome 7K"/>
</dbReference>
<dbReference type="AlphaFoldDB" id="A0A8T0QAQ6"/>
<evidence type="ECO:0000256" key="6">
    <source>
        <dbReference type="ARBA" id="ARBA00022741"/>
    </source>
</evidence>
<feature type="transmembrane region" description="Helical" evidence="13">
    <location>
        <begin position="715"/>
        <end position="741"/>
    </location>
</feature>
<dbReference type="SUPFAM" id="SSF52540">
    <property type="entry name" value="P-loop containing nucleoside triphosphate hydrolases"/>
    <property type="match status" value="2"/>
</dbReference>
<dbReference type="GO" id="GO:0015421">
    <property type="term" value="F:ABC-type oligopeptide transporter activity"/>
    <property type="evidence" value="ECO:0007669"/>
    <property type="project" value="TreeGrafter"/>
</dbReference>
<dbReference type="GO" id="GO:0005743">
    <property type="term" value="C:mitochondrial inner membrane"/>
    <property type="evidence" value="ECO:0007669"/>
    <property type="project" value="TreeGrafter"/>
</dbReference>
<evidence type="ECO:0000313" key="17">
    <source>
        <dbReference type="Proteomes" id="UP000823388"/>
    </source>
</evidence>
<dbReference type="GO" id="GO:0016887">
    <property type="term" value="F:ATP hydrolysis activity"/>
    <property type="evidence" value="ECO:0007669"/>
    <property type="project" value="InterPro"/>
</dbReference>
<keyword evidence="4 13" id="KW-0812">Transmembrane</keyword>
<feature type="region of interest" description="Disordered" evidence="12">
    <location>
        <begin position="613"/>
        <end position="636"/>
    </location>
</feature>
<evidence type="ECO:0000256" key="11">
    <source>
        <dbReference type="ARBA" id="ARBA00023180"/>
    </source>
</evidence>
<feature type="transmembrane region" description="Helical" evidence="13">
    <location>
        <begin position="903"/>
        <end position="926"/>
    </location>
</feature>
<feature type="domain" description="ABC transporter" evidence="14">
    <location>
        <begin position="356"/>
        <end position="592"/>
    </location>
</feature>
<dbReference type="PANTHER" id="PTHR43394:SF16">
    <property type="entry name" value="ABC TRANSPORTER B FAMILY MEMBER 4-LIKE ISOFORM X1"/>
    <property type="match status" value="1"/>
</dbReference>
<dbReference type="PROSITE" id="PS50929">
    <property type="entry name" value="ABC_TM1F"/>
    <property type="match status" value="2"/>
</dbReference>
<proteinExistence type="inferred from homology"/>
<evidence type="ECO:0000313" key="16">
    <source>
        <dbReference type="EMBL" id="KAG2572107.1"/>
    </source>
</evidence>
<protein>
    <submittedName>
        <fullName evidence="16">Uncharacterized protein</fullName>
    </submittedName>
</protein>
<dbReference type="FunFam" id="3.40.50.300:FF:000066">
    <property type="entry name" value="ABC transporter B family member 1"/>
    <property type="match status" value="1"/>
</dbReference>
<accession>A0A8T0QAQ6</accession>
<keyword evidence="10 13" id="KW-0472">Membrane</keyword>
<feature type="compositionally biased region" description="Polar residues" evidence="12">
    <location>
        <begin position="622"/>
        <end position="632"/>
    </location>
</feature>
<dbReference type="Gene3D" id="1.20.1560.10">
    <property type="entry name" value="ABC transporter type 1, transmembrane domain"/>
    <property type="match status" value="3"/>
</dbReference>
<dbReference type="InterPro" id="IPR017871">
    <property type="entry name" value="ABC_transporter-like_CS"/>
</dbReference>
<comment type="caution">
    <text evidence="16">The sequence shown here is derived from an EMBL/GenBank/DDBJ whole genome shotgun (WGS) entry which is preliminary data.</text>
</comment>
<feature type="transmembrane region" description="Helical" evidence="13">
    <location>
        <begin position="29"/>
        <end position="53"/>
    </location>
</feature>
<dbReference type="InterPro" id="IPR011527">
    <property type="entry name" value="ABC1_TM_dom"/>
</dbReference>
<dbReference type="PROSITE" id="PS50893">
    <property type="entry name" value="ABC_TRANSPORTER_2"/>
    <property type="match status" value="2"/>
</dbReference>
<keyword evidence="5" id="KW-0677">Repeat</keyword>
<feature type="transmembrane region" description="Helical" evidence="13">
    <location>
        <begin position="154"/>
        <end position="171"/>
    </location>
</feature>
<sequence>MAATVGEETDAAARVPLHMMFAFADRKDVTLMAIGSIAAIAKGVSAPLMALLFGDLVDAFAHSSRSSLLHAASKIAVNFLYLAIVTGASSFLQVSCWATTSERQVARIRTLHLKAILKQDMSFFDAQQSASTGQLVASMCADTVLIQEAIGQKAGRFVQLMSTFLIGFILALSRGWILTLVVMTSVPPMLIILLFLSRAMSALSARAQEANGEVGSVVEQTVGDIKTVASFGGESRAAEKYNNAIVAFYKSEVYMDAVLGCVGGFIQLVLFSSCGLAVWYGSTMIIKKGYSAGNVASVMTIIMNVTPALVQTLPCVRSMASGQAMAYRIFKTIHRLPKIDVDDERGLVLSKLRGDIELCGVSFSYPSRPEHPVLTGLSLRLLAGTATALVGRSGSGKSTVISLLHRFYEPDSGQVVLDGVDLRLLKLNWVRAQIGLVSQEPALFASTIRENLSYGKKDATEEEMRKALRLANASGFIDQLPEGLDTSVGEYAKHMSGGQKQRIAIARAILKDPKILILDEATSALDVESEKAVLGALEKIMVERTTIIVSHRLSTVRKADNVAVLHHGKLVEHGTHGELTSDANGEYSKLIRLQENVLQTGDLRDDIVTQHPQTTELDDKSSSTCPPSSAAENPSVDLFSPLLDEHEREDDVPAETSLKGLLGRLISRSDVLLIVVGCVASAARGVLLPAFGLAIACSISSFNEPPSVLPEYATFYATMFAALGAASVVISPVKQCIFGIAGARLVRHLRSYSFHKVVHQEIAWFDDPPNTSGAISARLTDDASSIKQVIGDALALVAEDTATLFAGLAISMATNWKLALIVSSFLPVVLLEGYAEMNLVSATFKAAKERYEEAGSIANDAISNIRTVASLCAQSKMVEIYERKCLALKAHGIRQGITRAMGYGLSTMLVNCFHGACFFFGAQLVYHGRATIDQVFTVYLALSIAGSSVSQSCFQTTSLLTKAMEGARSMARIIGRESKIDAGSMMGMTLQPQALTGEMRLKNVSFRYPMRPHVEILRGLCLTIPSCQTVALVGKSGSGKSTVLALLQRFYDPDHGTVTLDGVDLRSFKVSWLRQQMGLVAQEPVLFDDTIWANITYGAPAGVSTPWEEVVAAAELAGAHGFISSLPCGYDTRVGARGVRLSGGQKQRVAIARVALRDPRVVLLDEATSALDTQSERAVLRGVLARLVTGGRRTCVVVAHRLATVVGADKIAVLKDGVIAEQGRHDDLMRHSGGIYASIVAAS</sequence>